<protein>
    <submittedName>
        <fullName evidence="2">Branched-chain amino acid transporter AzlD</fullName>
    </submittedName>
</protein>
<keyword evidence="1" id="KW-1133">Transmembrane helix</keyword>
<evidence type="ECO:0000313" key="3">
    <source>
        <dbReference type="Proteomes" id="UP000030002"/>
    </source>
</evidence>
<dbReference type="InterPro" id="IPR008407">
    <property type="entry name" value="Brnchd-chn_aa_trnsp_AzlD"/>
</dbReference>
<organism evidence="2 3">
    <name type="scientific">Knoellia sinensis KCTC 19936</name>
    <dbReference type="NCBI Taxonomy" id="1385520"/>
    <lineage>
        <taxon>Bacteria</taxon>
        <taxon>Bacillati</taxon>
        <taxon>Actinomycetota</taxon>
        <taxon>Actinomycetes</taxon>
        <taxon>Micrococcales</taxon>
        <taxon>Intrasporangiaceae</taxon>
        <taxon>Knoellia</taxon>
    </lineage>
</organism>
<sequence>MSSWTLVLVASGLAYVTKLAGYLVPESWVEGPRRSRVLTLLPVALLAGLVAIQTFGGDGGSLHVDARLAAVAAAILLLLLRANFLVVVIGAAAVAAGLRALGWG</sequence>
<dbReference type="Pfam" id="PF05437">
    <property type="entry name" value="AzlD"/>
    <property type="match status" value="1"/>
</dbReference>
<keyword evidence="1" id="KW-0472">Membrane</keyword>
<keyword evidence="3" id="KW-1185">Reference proteome</keyword>
<dbReference type="Proteomes" id="UP000030002">
    <property type="component" value="Unassembled WGS sequence"/>
</dbReference>
<dbReference type="EMBL" id="AVPJ01000001">
    <property type="protein sequence ID" value="KGN34699.1"/>
    <property type="molecule type" value="Genomic_DNA"/>
</dbReference>
<feature type="transmembrane region" description="Helical" evidence="1">
    <location>
        <begin position="68"/>
        <end position="98"/>
    </location>
</feature>
<keyword evidence="1" id="KW-0812">Transmembrane</keyword>
<feature type="transmembrane region" description="Helical" evidence="1">
    <location>
        <begin position="6"/>
        <end position="25"/>
    </location>
</feature>
<proteinExistence type="predicted"/>
<dbReference type="AlphaFoldDB" id="A0A0A0JD08"/>
<evidence type="ECO:0000313" key="2">
    <source>
        <dbReference type="EMBL" id="KGN34699.1"/>
    </source>
</evidence>
<dbReference type="STRING" id="1385520.N802_01000"/>
<accession>A0A0A0JD08</accession>
<dbReference type="eggNOG" id="ENOG5032Z1K">
    <property type="taxonomic scope" value="Bacteria"/>
</dbReference>
<dbReference type="OrthoDB" id="3733498at2"/>
<dbReference type="RefSeq" id="WP_035910927.1">
    <property type="nucleotide sequence ID" value="NZ_AVPJ01000001.1"/>
</dbReference>
<comment type="caution">
    <text evidence="2">The sequence shown here is derived from an EMBL/GenBank/DDBJ whole genome shotgun (WGS) entry which is preliminary data.</text>
</comment>
<feature type="transmembrane region" description="Helical" evidence="1">
    <location>
        <begin position="37"/>
        <end position="56"/>
    </location>
</feature>
<name>A0A0A0JD08_9MICO</name>
<reference evidence="2 3" key="1">
    <citation type="submission" date="2013-08" db="EMBL/GenBank/DDBJ databases">
        <title>The genome sequence of Knoellia sinensis.</title>
        <authorList>
            <person name="Zhu W."/>
            <person name="Wang G."/>
        </authorList>
    </citation>
    <scope>NUCLEOTIDE SEQUENCE [LARGE SCALE GENOMIC DNA]</scope>
    <source>
        <strain evidence="2 3">KCTC 19936</strain>
    </source>
</reference>
<evidence type="ECO:0000256" key="1">
    <source>
        <dbReference type="SAM" id="Phobius"/>
    </source>
</evidence>
<gene>
    <name evidence="2" type="ORF">N802_01000</name>
</gene>